<evidence type="ECO:0000313" key="2">
    <source>
        <dbReference type="Proteomes" id="UP000587586"/>
    </source>
</evidence>
<sequence>MTDITFRNHRGGSFTPCDGPLIIHTKSELDGFSKGQTIIGPDDTEYTLIESHWLNDRICRLTLIPLEVPSE</sequence>
<dbReference type="RefSeq" id="WP_183361121.1">
    <property type="nucleotide sequence ID" value="NZ_BLXZ01000004.1"/>
</dbReference>
<name>A0A6V8N7U3_9BACT</name>
<keyword evidence="2" id="KW-1185">Reference proteome</keyword>
<comment type="caution">
    <text evidence="1">The sequence shown here is derived from an EMBL/GenBank/DDBJ whole genome shotgun (WGS) entry which is preliminary data.</text>
</comment>
<reference evidence="2" key="1">
    <citation type="submission" date="2020-06" db="EMBL/GenBank/DDBJ databases">
        <title>Draft genomic sequecing of Geomonas sp. Red745.</title>
        <authorList>
            <person name="Itoh H."/>
            <person name="Xu Z.X."/>
            <person name="Ushijima N."/>
            <person name="Masuda Y."/>
            <person name="Shiratori Y."/>
            <person name="Senoo K."/>
        </authorList>
    </citation>
    <scope>NUCLEOTIDE SEQUENCE [LARGE SCALE GENOMIC DNA]</scope>
    <source>
        <strain evidence="2">Red745</strain>
    </source>
</reference>
<dbReference type="AlphaFoldDB" id="A0A6V8N7U3"/>
<gene>
    <name evidence="1" type="ORF">GMLC_21500</name>
</gene>
<dbReference type="Proteomes" id="UP000587586">
    <property type="component" value="Unassembled WGS sequence"/>
</dbReference>
<organism evidence="1 2">
    <name type="scientific">Geomonas limicola</name>
    <dbReference type="NCBI Taxonomy" id="2740186"/>
    <lineage>
        <taxon>Bacteria</taxon>
        <taxon>Pseudomonadati</taxon>
        <taxon>Thermodesulfobacteriota</taxon>
        <taxon>Desulfuromonadia</taxon>
        <taxon>Geobacterales</taxon>
        <taxon>Geobacteraceae</taxon>
        <taxon>Geomonas</taxon>
    </lineage>
</organism>
<accession>A0A6V8N7U3</accession>
<proteinExistence type="predicted"/>
<evidence type="ECO:0000313" key="1">
    <source>
        <dbReference type="EMBL" id="GFO68571.1"/>
    </source>
</evidence>
<dbReference type="EMBL" id="BLXZ01000004">
    <property type="protein sequence ID" value="GFO68571.1"/>
    <property type="molecule type" value="Genomic_DNA"/>
</dbReference>
<protein>
    <submittedName>
        <fullName evidence="1">Uncharacterized protein</fullName>
    </submittedName>
</protein>